<accession>A0A811UFW6</accession>
<evidence type="ECO:0000313" key="1">
    <source>
        <dbReference type="EMBL" id="CAD6996103.1"/>
    </source>
</evidence>
<dbReference type="Proteomes" id="UP000606786">
    <property type="component" value="Unassembled WGS sequence"/>
</dbReference>
<keyword evidence="2" id="KW-1185">Reference proteome</keyword>
<reference evidence="1" key="1">
    <citation type="submission" date="2020-11" db="EMBL/GenBank/DDBJ databases">
        <authorList>
            <person name="Whitehead M."/>
        </authorList>
    </citation>
    <scope>NUCLEOTIDE SEQUENCE</scope>
    <source>
        <strain evidence="1">EGII</strain>
    </source>
</reference>
<organism evidence="1 2">
    <name type="scientific">Ceratitis capitata</name>
    <name type="common">Mediterranean fruit fly</name>
    <name type="synonym">Tephritis capitata</name>
    <dbReference type="NCBI Taxonomy" id="7213"/>
    <lineage>
        <taxon>Eukaryota</taxon>
        <taxon>Metazoa</taxon>
        <taxon>Ecdysozoa</taxon>
        <taxon>Arthropoda</taxon>
        <taxon>Hexapoda</taxon>
        <taxon>Insecta</taxon>
        <taxon>Pterygota</taxon>
        <taxon>Neoptera</taxon>
        <taxon>Endopterygota</taxon>
        <taxon>Diptera</taxon>
        <taxon>Brachycera</taxon>
        <taxon>Muscomorpha</taxon>
        <taxon>Tephritoidea</taxon>
        <taxon>Tephritidae</taxon>
        <taxon>Ceratitis</taxon>
        <taxon>Ceratitis</taxon>
    </lineage>
</organism>
<gene>
    <name evidence="1" type="ORF">CCAP1982_LOCUS4803</name>
</gene>
<sequence>MRPTVQHHPKHAEKAERKTFIVHIGAKKSMSKSLKIEHANRTADGKKHCQISFFFCFGITKLAKLSANRRLAFTVNLLRANKGGEQTKKKLYTYICIYYCGQKVR</sequence>
<comment type="caution">
    <text evidence="1">The sequence shown here is derived from an EMBL/GenBank/DDBJ whole genome shotgun (WGS) entry which is preliminary data.</text>
</comment>
<protein>
    <submittedName>
        <fullName evidence="1">(Mediterranean fruit fly) hypothetical protein</fullName>
    </submittedName>
</protein>
<dbReference type="EMBL" id="CAJHJT010000001">
    <property type="protein sequence ID" value="CAD6996103.1"/>
    <property type="molecule type" value="Genomic_DNA"/>
</dbReference>
<proteinExistence type="predicted"/>
<evidence type="ECO:0000313" key="2">
    <source>
        <dbReference type="Proteomes" id="UP000606786"/>
    </source>
</evidence>
<name>A0A811UFW6_CERCA</name>
<dbReference type="AlphaFoldDB" id="A0A811UFW6"/>